<evidence type="ECO:0000313" key="2">
    <source>
        <dbReference type="EMBL" id="BAD74842.1"/>
    </source>
</evidence>
<dbReference type="KEGG" id="gka:GK0557"/>
<dbReference type="eggNOG" id="COG1609">
    <property type="taxonomic scope" value="Bacteria"/>
</dbReference>
<keyword evidence="3" id="KW-1185">Reference proteome</keyword>
<dbReference type="SUPFAM" id="SSF53822">
    <property type="entry name" value="Periplasmic binding protein-like I"/>
    <property type="match status" value="1"/>
</dbReference>
<dbReference type="Proteomes" id="UP000001172">
    <property type="component" value="Chromosome"/>
</dbReference>
<accession>Q5L2I8</accession>
<reference evidence="2 3" key="1">
    <citation type="journal article" date="2004" name="Nucleic Acids Res.">
        <title>Thermoadaptation trait revealed by the genome sequence of thermophilic Geobacillus kaustophilus.</title>
        <authorList>
            <person name="Takami H."/>
            <person name="Takaki Y."/>
            <person name="Chee G.J."/>
            <person name="Nishi S."/>
            <person name="Shimamura S."/>
            <person name="Suzuki H."/>
            <person name="Matsui S."/>
            <person name="Uchiyama I."/>
        </authorList>
    </citation>
    <scope>NUCLEOTIDE SEQUENCE [LARGE SCALE GENOMIC DNA]</scope>
    <source>
        <strain evidence="2 3">HTA426</strain>
    </source>
</reference>
<dbReference type="Gene3D" id="3.40.50.2300">
    <property type="match status" value="1"/>
</dbReference>
<dbReference type="STRING" id="235909.GK0557"/>
<dbReference type="InterPro" id="IPR001761">
    <property type="entry name" value="Peripla_BP/Lac1_sug-bd_dom"/>
</dbReference>
<proteinExistence type="predicted"/>
<evidence type="ECO:0000259" key="1">
    <source>
        <dbReference type="Pfam" id="PF00532"/>
    </source>
</evidence>
<dbReference type="InterPro" id="IPR028082">
    <property type="entry name" value="Peripla_BP_I"/>
</dbReference>
<gene>
    <name evidence="2" type="ordered locus">GK0557</name>
</gene>
<dbReference type="PATRIC" id="fig|235909.7.peg.625"/>
<feature type="domain" description="Periplasmic binding protein/LacI sugar binding" evidence="1">
    <location>
        <begin position="3"/>
        <end position="77"/>
    </location>
</feature>
<protein>
    <recommendedName>
        <fullName evidence="1">Periplasmic binding protein/LacI sugar binding domain-containing protein</fullName>
    </recommendedName>
</protein>
<organism evidence="2 3">
    <name type="scientific">Geobacillus kaustophilus (strain HTA426)</name>
    <dbReference type="NCBI Taxonomy" id="235909"/>
    <lineage>
        <taxon>Bacteria</taxon>
        <taxon>Bacillati</taxon>
        <taxon>Bacillota</taxon>
        <taxon>Bacilli</taxon>
        <taxon>Bacillales</taxon>
        <taxon>Anoxybacillaceae</taxon>
        <taxon>Geobacillus</taxon>
        <taxon>Geobacillus thermoleovorans group</taxon>
    </lineage>
</organism>
<dbReference type="Pfam" id="PF00532">
    <property type="entry name" value="Peripla_BP_1"/>
    <property type="match status" value="1"/>
</dbReference>
<dbReference type="HOGENOM" id="CLU_2232691_0_0_9"/>
<name>Q5L2I8_GEOKA</name>
<dbReference type="EMBL" id="BA000043">
    <property type="protein sequence ID" value="BAD74842.1"/>
    <property type="molecule type" value="Genomic_DNA"/>
</dbReference>
<sequence>MVQTNYDVERELEALERLRMRQMDGLIVCSREVGWEAFAAYQEDGPIVLCEHVREHDFLAVYTVALPHFQLGGKAFRLIHHWLETGNVTRKQEELPARLLVRDTA</sequence>
<evidence type="ECO:0000313" key="3">
    <source>
        <dbReference type="Proteomes" id="UP000001172"/>
    </source>
</evidence>
<dbReference type="AlphaFoldDB" id="Q5L2I8"/>